<organism evidence="1 2">
    <name type="scientific">Lepagella muris</name>
    <dbReference type="NCBI Taxonomy" id="3032870"/>
    <lineage>
        <taxon>Bacteria</taxon>
        <taxon>Pseudomonadati</taxon>
        <taxon>Bacteroidota</taxon>
        <taxon>Bacteroidia</taxon>
        <taxon>Bacteroidales</taxon>
        <taxon>Muribaculaceae</taxon>
        <taxon>Lepagella</taxon>
    </lineage>
</organism>
<evidence type="ECO:0000313" key="2">
    <source>
        <dbReference type="Proteomes" id="UP000306319"/>
    </source>
</evidence>
<comment type="caution">
    <text evidence="1">The sequence shown here is derived from an EMBL/GenBank/DDBJ whole genome shotgun (WGS) entry which is preliminary data.</text>
</comment>
<protein>
    <submittedName>
        <fullName evidence="1">AraC family transcriptional regulator</fullName>
    </submittedName>
</protein>
<dbReference type="EMBL" id="SRYB01000001">
    <property type="protein sequence ID" value="TGY80798.1"/>
    <property type="molecule type" value="Genomic_DNA"/>
</dbReference>
<keyword evidence="2" id="KW-1185">Reference proteome</keyword>
<name>A0AC61RM42_9BACT</name>
<accession>A0AC61RM42</accession>
<evidence type="ECO:0000313" key="1">
    <source>
        <dbReference type="EMBL" id="TGY80798.1"/>
    </source>
</evidence>
<proteinExistence type="predicted"/>
<dbReference type="Proteomes" id="UP000306319">
    <property type="component" value="Unassembled WGS sequence"/>
</dbReference>
<reference evidence="1" key="1">
    <citation type="submission" date="2019-04" db="EMBL/GenBank/DDBJ databases">
        <title>Microbes associate with the intestines of laboratory mice.</title>
        <authorList>
            <person name="Navarre W."/>
            <person name="Wong E."/>
            <person name="Huang K."/>
            <person name="Tropini C."/>
            <person name="Ng K."/>
            <person name="Yu B."/>
        </authorList>
    </citation>
    <scope>NUCLEOTIDE SEQUENCE</scope>
    <source>
        <strain evidence="1">NM04_E33</strain>
    </source>
</reference>
<gene>
    <name evidence="1" type="ORF">E5331_00005</name>
</gene>
<sequence length="300" mass="34698">MHTQNTSSNSDLVTIHQIVRNVNADNLNEDIIVFDHGVSFHMSDIYPLRLDALVIAICTEGVGKIGIDIREYELKKNSLIVIQPKNYIYLSEYSEDFQSSIMACSKHLVQDVLPKLTDILPLLMHHRTEPVTDLTEEEAEGIKTFLKFIRLKLREKKTPFLKQKVHCMLQAALYEMMDINYKKNSGKVESPKSRKEEIMAKFILSVSEDFRTQRQVAYYAHKLFITPKHLSSVVKELSGRTAGDWIENYVIMEAKVLLKTTDMTIQEISVALNFPNQSFFGKYFKHHTGFSPTIYRRKFT</sequence>